<protein>
    <submittedName>
        <fullName evidence="2">UPF0613 protein PB24D3.06c</fullName>
    </submittedName>
</protein>
<dbReference type="Pfam" id="PF08538">
    <property type="entry name" value="DUF1749"/>
    <property type="match status" value="1"/>
</dbReference>
<feature type="signal peptide" evidence="1">
    <location>
        <begin position="1"/>
        <end position="19"/>
    </location>
</feature>
<reference evidence="2 3" key="1">
    <citation type="journal article" date="2013" name="Fungal Biol.">
        <title>Analysis of microsatellite markers in the genome of the plant pathogen Ceratocystis fimbriata.</title>
        <authorList>
            <person name="Simpson M.C."/>
            <person name="Wilken P.M."/>
            <person name="Coetzee M.P."/>
            <person name="Wingfield M.J."/>
            <person name="Wingfield B.D."/>
        </authorList>
    </citation>
    <scope>NUCLEOTIDE SEQUENCE [LARGE SCALE GENOMIC DNA]</scope>
    <source>
        <strain evidence="2 3">CBS 114723</strain>
    </source>
</reference>
<gene>
    <name evidence="2" type="ORF">CFIMG_007336RA00001</name>
</gene>
<dbReference type="SUPFAM" id="SSF53474">
    <property type="entry name" value="alpha/beta-Hydrolases"/>
    <property type="match status" value="1"/>
</dbReference>
<evidence type="ECO:0000313" key="3">
    <source>
        <dbReference type="Proteomes" id="UP000222788"/>
    </source>
</evidence>
<name>A0A2C5WYQ6_9PEZI</name>
<dbReference type="PANTHER" id="PTHR31591">
    <property type="entry name" value="UPF0613 PROTEIN PB24D3.06C"/>
    <property type="match status" value="1"/>
</dbReference>
<feature type="chain" id="PRO_5013016401" evidence="1">
    <location>
        <begin position="20"/>
        <end position="334"/>
    </location>
</feature>
<evidence type="ECO:0000313" key="2">
    <source>
        <dbReference type="EMBL" id="PHH50781.1"/>
    </source>
</evidence>
<organism evidence="2 3">
    <name type="scientific">Ceratocystis fimbriata CBS 114723</name>
    <dbReference type="NCBI Taxonomy" id="1035309"/>
    <lineage>
        <taxon>Eukaryota</taxon>
        <taxon>Fungi</taxon>
        <taxon>Dikarya</taxon>
        <taxon>Ascomycota</taxon>
        <taxon>Pezizomycotina</taxon>
        <taxon>Sordariomycetes</taxon>
        <taxon>Hypocreomycetidae</taxon>
        <taxon>Microascales</taxon>
        <taxon>Ceratocystidaceae</taxon>
        <taxon>Ceratocystis</taxon>
    </lineage>
</organism>
<dbReference type="PANTHER" id="PTHR31591:SF7">
    <property type="entry name" value="DUF1749-DOMAIN-CONTAINING PROTEIN"/>
    <property type="match status" value="1"/>
</dbReference>
<dbReference type="EMBL" id="APWK03000113">
    <property type="protein sequence ID" value="PHH50781.1"/>
    <property type="molecule type" value="Genomic_DNA"/>
</dbReference>
<proteinExistence type="predicted"/>
<dbReference type="OrthoDB" id="10034502at2759"/>
<dbReference type="Proteomes" id="UP000222788">
    <property type="component" value="Unassembled WGS sequence"/>
</dbReference>
<sequence>MKFWAVLTLFASARGAVVATDSPASVIGRANPYVAPFQTTVHPFGSPPANICAYESGPQKAENAIVLIAGRGGGPHTMSVANEISKALLSAPELGYSLFEVRMRSSLGSYGSFGTAEDIEDISALVEYLRKLGREKIVLLGHSTGCQDIIQYSMLKDKVPSVDGFILQGPISDREAFEHVLVKRDEMDSYHKALEYAKLAAHDAQYRAGDDILGWMPRWFMPEVIRNTPFTISRFHSLLNVGGGDDLFSSDLSSKAVSKVWTSLAKPAMVLHSGKDELVPDFVNKEELISEWKAAAGSKVSDLSGVIPDADHVISESGPAAWFCDRVVKFLQAL</sequence>
<dbReference type="AlphaFoldDB" id="A0A2C5WYQ6"/>
<comment type="caution">
    <text evidence="2">The sequence shown here is derived from an EMBL/GenBank/DDBJ whole genome shotgun (WGS) entry which is preliminary data.</text>
</comment>
<dbReference type="InterPro" id="IPR013744">
    <property type="entry name" value="SidJ"/>
</dbReference>
<dbReference type="InterPro" id="IPR029058">
    <property type="entry name" value="AB_hydrolase_fold"/>
</dbReference>
<keyword evidence="3" id="KW-1185">Reference proteome</keyword>
<reference evidence="2 3" key="2">
    <citation type="journal article" date="2013" name="IMA Fungus">
        <title>IMA Genome-F 1: Ceratocystis fimbriata: Draft nuclear genome sequence for the plant pathogen, Ceratocystis fimbriata.</title>
        <authorList>
            <person name="Wilken P.M."/>
            <person name="Steenkamp E.T."/>
            <person name="Wingfield M.J."/>
            <person name="de Beer Z.W."/>
            <person name="Wingfield B.D."/>
        </authorList>
    </citation>
    <scope>NUCLEOTIDE SEQUENCE [LARGE SCALE GENOMIC DNA]</scope>
    <source>
        <strain evidence="2 3">CBS 114723</strain>
    </source>
</reference>
<accession>A0A2C5WYQ6</accession>
<dbReference type="Gene3D" id="3.40.50.1820">
    <property type="entry name" value="alpha/beta hydrolase"/>
    <property type="match status" value="1"/>
</dbReference>
<keyword evidence="1" id="KW-0732">Signal</keyword>
<evidence type="ECO:0000256" key="1">
    <source>
        <dbReference type="SAM" id="SignalP"/>
    </source>
</evidence>